<evidence type="ECO:0000256" key="2">
    <source>
        <dbReference type="ARBA" id="ARBA00023043"/>
    </source>
</evidence>
<feature type="region of interest" description="Disordered" evidence="4">
    <location>
        <begin position="620"/>
        <end position="693"/>
    </location>
</feature>
<feature type="region of interest" description="Disordered" evidence="4">
    <location>
        <begin position="363"/>
        <end position="394"/>
    </location>
</feature>
<feature type="repeat" description="ANK" evidence="3">
    <location>
        <begin position="37"/>
        <end position="69"/>
    </location>
</feature>
<dbReference type="Proteomes" id="UP001165090">
    <property type="component" value="Unassembled WGS sequence"/>
</dbReference>
<dbReference type="PANTHER" id="PTHR24171">
    <property type="entry name" value="ANKYRIN REPEAT DOMAIN-CONTAINING PROTEIN 39-RELATED"/>
    <property type="match status" value="1"/>
</dbReference>
<reference evidence="5 6" key="1">
    <citation type="journal article" date="2023" name="IScience">
        <title>Expanded male sex-determining region conserved during the evolution of homothallism in the green alga Volvox.</title>
        <authorList>
            <person name="Yamamoto K."/>
            <person name="Matsuzaki R."/>
            <person name="Mahakham W."/>
            <person name="Heman W."/>
            <person name="Sekimoto H."/>
            <person name="Kawachi M."/>
            <person name="Minakuchi Y."/>
            <person name="Toyoda A."/>
            <person name="Nozaki H."/>
        </authorList>
    </citation>
    <scope>NUCLEOTIDE SEQUENCE [LARGE SCALE GENOMIC DNA]</scope>
    <source>
        <strain evidence="5 6">NIES-4468</strain>
    </source>
</reference>
<comment type="caution">
    <text evidence="5">The sequence shown here is derived from an EMBL/GenBank/DDBJ whole genome shotgun (WGS) entry which is preliminary data.</text>
</comment>
<accession>A0ABQ5SH96</accession>
<feature type="compositionally biased region" description="Low complexity" evidence="4">
    <location>
        <begin position="235"/>
        <end position="246"/>
    </location>
</feature>
<keyword evidence="2 3" id="KW-0040">ANK repeat</keyword>
<feature type="compositionally biased region" description="Basic and acidic residues" evidence="4">
    <location>
        <begin position="678"/>
        <end position="693"/>
    </location>
</feature>
<feature type="compositionally biased region" description="Gly residues" evidence="4">
    <location>
        <begin position="1109"/>
        <end position="1119"/>
    </location>
</feature>
<dbReference type="PROSITE" id="PS50297">
    <property type="entry name" value="ANK_REP_REGION"/>
    <property type="match status" value="2"/>
</dbReference>
<gene>
    <name evidence="5" type="ORF">VaNZ11_013325</name>
</gene>
<dbReference type="PROSITE" id="PS50088">
    <property type="entry name" value="ANK_REPEAT"/>
    <property type="match status" value="2"/>
</dbReference>
<evidence type="ECO:0000256" key="4">
    <source>
        <dbReference type="SAM" id="MobiDB-lite"/>
    </source>
</evidence>
<sequence length="1584" mass="161670">MAALSNIALIAAADRGHLGVVQALLEAGYPPEVQDPTGESALSVAANKGHAAVVSALLAAGASPHHRSLDGETPLHAAALSGSAECVRLLLEAGSDPDVQSDLLLSYDEMTRISSRNFRNPSELGEWFRRQPRTSRLLMMESASIMGGCTPVSLAVGVGRHDSAVMLLDALGCTGKAPLSKAKVDLLQGLLGIASSTGSMAMATMLLDRLQACGAASCMALTDAPSLAPGRRAVASAGSRSGKASRTATAFRTGRRGGGGGDGDAVSWDGNAPAGVEMVDAQIELIAAEGLRLASSLSAYPPWADEQPGSRDPGAGVGGAVDGGKSITAIEMERAARKASVRAGRALQVAEAAAQQAQLRLERRRQQQQEQRQQQLLAKKQMQKELQRNQQPAEARVAENAGVELQKYILQERQQLRKKLGLDQDTVGGANGTKAAAARPTASEANSGAAAATGAPEFQCTCRLRDDVLDQRVASAAASSGSSAAAGVLQGGSAAGVVRCQVDPEHGAVGLRQRRLVVCCSGGCQLDYHYPDCWRAHEALMKAARPDYHGLKGPAGRSHAAGIPCWSPDCTGVVLSAAVMEGTAENPRFHKALYAAPCTVQQQQQQHTCKGGKVPAAATLPSATTAPADETAQGRVRGLSRKADRQKHWQQQSWYPEYEEYGDEKVGGDESQEGGPEQGEHGVEQEEEKKVAEGRRAAELVDLSAVKLVPLNRRQALAGLELEVEAPGAANGSGAGGATATTLDDVEAAPLVESGAVPSRARNKRGGGVKLALADLHLNADAAEESAVNETWNVRPEMQPPPSPPPRHAGVNAWKDTSALPFAVRPVWERDASVADYPKDGKARAATSNGSEQASYIHTQAGWSSAHQAAVGVMVGAQPVAGGSTGAPRPQMTEEDFPSLIPVNPDDGEKAAGGAASDPIIRALQLLKVPSTDILTGHLLLEGSCLRHLYTVLFRGRSCIADAQLSAVLDRCGGMTAFQSFENGAAVAVSYRSEDTALAVAAGLGAGDALSLLGPSSLAGAGGLEVSCLLEFPTDYALAREMGQAERATGVFAGSGGRAEGKGLVDGRKLSAGAVPFVPGGCSVTRAKAVVAPPLPPPGSAATPITAGDGMGSKNGSGAAGSHSNPTVAAGAQPQGIAPRAAQVPLVTTHGTANTSASITTVSDMSSSMRNDNSDDVHSAISAADKSQALAGASGAGVRDFRDENTWTAPAENGASWDDAYALACPWSDGNLPPTAEIKNAGPAASRTVPAVLSLPAPTRVVSASVPMAVAPRPVLATVAAPTRIGPALAKPTQGLAVTGAPRPVNTATAAQAPVAAGQLVVAPVPALSAHVPTPPSLTASVTVPVVAAPVVPIPVAPVMTAASKAATSSQLAPATGPSVVPSPIRRVTLAGFQHNMLQRHPQPQLRYDAPSGIIAPASTPTRASSCLPETFTPCPSVTPQVPAQPALAGVMAPPPPPQVGTLNPRPILVRGQGQANASMHVPATAWPSALLLAKPWLAARPAMQTAPAPTVGPAMLAVVASQTAPPSSYPTALLGSYSVAAPVEQTAGASAQPGWNVSTALEGVQDDEGDADVLSDVLGLCLA</sequence>
<feature type="region of interest" description="Disordered" evidence="4">
    <location>
        <begin position="1094"/>
        <end position="1134"/>
    </location>
</feature>
<keyword evidence="1" id="KW-0677">Repeat</keyword>
<evidence type="ECO:0000256" key="1">
    <source>
        <dbReference type="ARBA" id="ARBA00022737"/>
    </source>
</evidence>
<keyword evidence="6" id="KW-1185">Reference proteome</keyword>
<feature type="compositionally biased region" description="Low complexity" evidence="4">
    <location>
        <begin position="440"/>
        <end position="450"/>
    </location>
</feature>
<evidence type="ECO:0000313" key="6">
    <source>
        <dbReference type="Proteomes" id="UP001165090"/>
    </source>
</evidence>
<feature type="repeat" description="ANK" evidence="3">
    <location>
        <begin position="70"/>
        <end position="102"/>
    </location>
</feature>
<organism evidence="5 6">
    <name type="scientific">Volvox africanus</name>
    <dbReference type="NCBI Taxonomy" id="51714"/>
    <lineage>
        <taxon>Eukaryota</taxon>
        <taxon>Viridiplantae</taxon>
        <taxon>Chlorophyta</taxon>
        <taxon>core chlorophytes</taxon>
        <taxon>Chlorophyceae</taxon>
        <taxon>CS clade</taxon>
        <taxon>Chlamydomonadales</taxon>
        <taxon>Volvocaceae</taxon>
        <taxon>Volvox</taxon>
    </lineage>
</organism>
<feature type="compositionally biased region" description="Low complexity" evidence="4">
    <location>
        <begin position="368"/>
        <end position="380"/>
    </location>
</feature>
<dbReference type="InterPro" id="IPR002110">
    <property type="entry name" value="Ankyrin_rpt"/>
</dbReference>
<feature type="region of interest" description="Disordered" evidence="4">
    <location>
        <begin position="303"/>
        <end position="322"/>
    </location>
</feature>
<dbReference type="InterPro" id="IPR036770">
    <property type="entry name" value="Ankyrin_rpt-contain_sf"/>
</dbReference>
<dbReference type="SUPFAM" id="SSF48403">
    <property type="entry name" value="Ankyrin repeat"/>
    <property type="match status" value="1"/>
</dbReference>
<dbReference type="Pfam" id="PF12796">
    <property type="entry name" value="Ank_2"/>
    <property type="match status" value="1"/>
</dbReference>
<dbReference type="EMBL" id="BSDZ01000080">
    <property type="protein sequence ID" value="GLI68828.1"/>
    <property type="molecule type" value="Genomic_DNA"/>
</dbReference>
<feature type="region of interest" description="Disordered" evidence="4">
    <location>
        <begin position="235"/>
        <end position="264"/>
    </location>
</feature>
<dbReference type="SMART" id="SM00248">
    <property type="entry name" value="ANK"/>
    <property type="match status" value="4"/>
</dbReference>
<name>A0ABQ5SH96_9CHLO</name>
<evidence type="ECO:0000256" key="3">
    <source>
        <dbReference type="PROSITE-ProRule" id="PRU00023"/>
    </source>
</evidence>
<dbReference type="Gene3D" id="1.25.40.20">
    <property type="entry name" value="Ankyrin repeat-containing domain"/>
    <property type="match status" value="1"/>
</dbReference>
<evidence type="ECO:0000313" key="5">
    <source>
        <dbReference type="EMBL" id="GLI68828.1"/>
    </source>
</evidence>
<protein>
    <submittedName>
        <fullName evidence="5">Uncharacterized protein</fullName>
    </submittedName>
</protein>
<proteinExistence type="predicted"/>
<feature type="region of interest" description="Disordered" evidence="4">
    <location>
        <begin position="424"/>
        <end position="450"/>
    </location>
</feature>